<keyword evidence="1" id="KW-0677">Repeat</keyword>
<dbReference type="STRING" id="1230383.M5EKY1"/>
<accession>M5EKY1</accession>
<dbReference type="Proteomes" id="UP000186303">
    <property type="component" value="Chromosome 1"/>
</dbReference>
<protein>
    <submittedName>
        <fullName evidence="2">Uncharacterized protein</fullName>
    </submittedName>
</protein>
<keyword evidence="3" id="KW-1185">Reference proteome</keyword>
<dbReference type="VEuPathDB" id="FungiDB:MSYG_0252"/>
<evidence type="ECO:0000313" key="2">
    <source>
        <dbReference type="EMBL" id="SHO75918.1"/>
    </source>
</evidence>
<evidence type="ECO:0000256" key="1">
    <source>
        <dbReference type="ARBA" id="ARBA00022737"/>
    </source>
</evidence>
<proteinExistence type="predicted"/>
<name>M5EKY1_MALS4</name>
<dbReference type="InterPro" id="IPR051222">
    <property type="entry name" value="PPR/CCM1_RNA-binding"/>
</dbReference>
<dbReference type="OrthoDB" id="185373at2759"/>
<dbReference type="OMA" id="QWTESCW"/>
<dbReference type="Gene3D" id="1.25.40.10">
    <property type="entry name" value="Tetratricopeptide repeat domain"/>
    <property type="match status" value="2"/>
</dbReference>
<dbReference type="PANTHER" id="PTHR47942">
    <property type="entry name" value="TETRATRICOPEPTIDE REPEAT (TPR)-LIKE SUPERFAMILY PROTEIN-RELATED"/>
    <property type="match status" value="1"/>
</dbReference>
<evidence type="ECO:0000313" key="3">
    <source>
        <dbReference type="Proteomes" id="UP000186303"/>
    </source>
</evidence>
<organism evidence="2 3">
    <name type="scientific">Malassezia sympodialis (strain ATCC 42132)</name>
    <name type="common">Atopic eczema-associated yeast</name>
    <dbReference type="NCBI Taxonomy" id="1230383"/>
    <lineage>
        <taxon>Eukaryota</taxon>
        <taxon>Fungi</taxon>
        <taxon>Dikarya</taxon>
        <taxon>Basidiomycota</taxon>
        <taxon>Ustilaginomycotina</taxon>
        <taxon>Malasseziomycetes</taxon>
        <taxon>Malasseziales</taxon>
        <taxon>Malasseziaceae</taxon>
        <taxon>Malassezia</taxon>
    </lineage>
</organism>
<gene>
    <name evidence="2" type="ORF">MSYG_0252</name>
</gene>
<dbReference type="PROSITE" id="PS51375">
    <property type="entry name" value="PPR"/>
    <property type="match status" value="2"/>
</dbReference>
<dbReference type="KEGG" id="msym:MSY001_0994"/>
<dbReference type="Pfam" id="PF13812">
    <property type="entry name" value="PPR_3"/>
    <property type="match status" value="1"/>
</dbReference>
<dbReference type="InterPro" id="IPR011990">
    <property type="entry name" value="TPR-like_helical_dom_sf"/>
</dbReference>
<dbReference type="AlphaFoldDB" id="M5EKY1"/>
<dbReference type="EMBL" id="LT671821">
    <property type="protein sequence ID" value="SHO75918.1"/>
    <property type="molecule type" value="Genomic_DNA"/>
</dbReference>
<dbReference type="RefSeq" id="XP_018739603.1">
    <property type="nucleotide sequence ID" value="XM_018886096.1"/>
</dbReference>
<sequence length="778" mass="84415">MWGAVPRRLRLPARVRALSASAAPLPEVGTLRAGLAARDLEQVWEAWDALRADTRRERLRRHDYADILALVRAHLPALAPAQRRAPAWAERCRAWGLDAAQRMDVLGVQGWMRVELLCGQPAAAIRLFDAYLDARRRARPAGRDAALLLDAGGVRPGALHDLLALLVLCYAAERDLRGLVDTMRSFDVGTHTQLYFDYTQCARQYSKIRWPPSTRHADDLVPRALSYVSHAELARGLLDGSGGPAGPNRIARLLGSLFARGDSPGAWRLIQAAMDAGIQAGDRGPGWLAPTPVAAPGQLGAWTDSCWAVSLSGLLAARREDLASQVWACVGATQARVREAWPPLALWNAVLDGYSRAGDLPSVLAAWHVLTHQASAHDVPLARGASVCVEAPSEAPDLVCYTTMMAALFRQRRVREATDLFAQLRARPEVRIPVETYNAVVHGLCVARHMREAQAIVQTMGQGDVPPPTITTINIMLRAYARQKNLPAMAATLRRILPLGLRPDVVTFTTVLDALLRHATTPADAEAAMSQVQQIMQSMHVPPNSVTFTAMIKACLHVKGDVEPRMRVALQLMHTMCTTVKLAPTAVTFETMIAGLVPPSRPVDVGTVSEWPPLFAAPPPRLPGEVEDVPPHAKRLALVLWHQLSVRQLAPTPDTYHVLVRALLADADDVPLFRRGVLVADELLRARGALAVQVGLARESAPQSAVPPAPASWTVVLHALLRAHKAATDPALVARVMDAVLAHFSASEEGAAAMLPPTPTYHTGNLRHYLEEAAKALK</sequence>
<dbReference type="HOGENOM" id="CLU_322132_0_0_1"/>
<dbReference type="NCBIfam" id="TIGR00756">
    <property type="entry name" value="PPR"/>
    <property type="match status" value="1"/>
</dbReference>
<reference evidence="3" key="1">
    <citation type="journal article" date="2017" name="Nucleic Acids Res.">
        <title>Proteogenomics produces comprehensive and highly accurate protein-coding gene annotation in a complete genome assembly of Malassezia sympodialis.</title>
        <authorList>
            <person name="Zhu Y."/>
            <person name="Engstroem P.G."/>
            <person name="Tellgren-Roth C."/>
            <person name="Baudo C.D."/>
            <person name="Kennell J.C."/>
            <person name="Sun S."/>
            <person name="Billmyre R.B."/>
            <person name="Schroeder M.S."/>
            <person name="Andersson A."/>
            <person name="Holm T."/>
            <person name="Sigurgeirsson B."/>
            <person name="Wu G."/>
            <person name="Sankaranarayanan S.R."/>
            <person name="Siddharthan R."/>
            <person name="Sanyal K."/>
            <person name="Lundeberg J."/>
            <person name="Nystedt B."/>
            <person name="Boekhout T."/>
            <person name="Dawson T.L. Jr."/>
            <person name="Heitman J."/>
            <person name="Scheynius A."/>
            <person name="Lehtioe J."/>
        </authorList>
    </citation>
    <scope>NUCLEOTIDE SEQUENCE [LARGE SCALE GENOMIC DNA]</scope>
    <source>
        <strain evidence="3">ATCC 42132</strain>
    </source>
</reference>
<dbReference type="Pfam" id="PF01535">
    <property type="entry name" value="PPR"/>
    <property type="match status" value="3"/>
</dbReference>
<dbReference type="InterPro" id="IPR002885">
    <property type="entry name" value="PPR_rpt"/>
</dbReference>
<dbReference type="PANTHER" id="PTHR47942:SF63">
    <property type="entry name" value="PENTATRICOPEPTIDE REPEAT-CONTAINING PROTEIN"/>
    <property type="match status" value="1"/>
</dbReference>